<dbReference type="GO" id="GO:0051213">
    <property type="term" value="F:dioxygenase activity"/>
    <property type="evidence" value="ECO:0007669"/>
    <property type="project" value="UniProtKB-KW"/>
</dbReference>
<dbReference type="RefSeq" id="WP_063499545.1">
    <property type="nucleotide sequence ID" value="NZ_CP014579.1"/>
</dbReference>
<dbReference type="STRING" id="1804984.AYM40_29090"/>
<dbReference type="Gene3D" id="2.60.120.10">
    <property type="entry name" value="Jelly Rolls"/>
    <property type="match status" value="1"/>
</dbReference>
<protein>
    <submittedName>
        <fullName evidence="1">Hydroxyquinol 1,2-dioxygenase</fullName>
    </submittedName>
</protein>
<name>A0A160FT29_9BURK</name>
<keyword evidence="1" id="KW-0560">Oxidoreductase</keyword>
<accession>A0A160FT29</accession>
<dbReference type="InterPro" id="IPR014710">
    <property type="entry name" value="RmlC-like_jellyroll"/>
</dbReference>
<evidence type="ECO:0000313" key="1">
    <source>
        <dbReference type="EMBL" id="ANB76305.1"/>
    </source>
</evidence>
<dbReference type="OrthoDB" id="8442236at2"/>
<dbReference type="EMBL" id="CP014579">
    <property type="protein sequence ID" value="ANB76305.1"/>
    <property type="molecule type" value="Genomic_DNA"/>
</dbReference>
<sequence>MQQTWFGSLDNFRKGSIEIIKGKPEHYAMSNVFDVASRAAPYEKIVVGKNLKYVIETLRAEGSSPWFAASHDEFAVVLDGEIDVYFIKPSDGPLVDAQTEGSVRLDGQPSGQSMGFVRLRRGHQALLPAGAAYRFEAKTKGVLLVQTILGRYSVEKWADICIH</sequence>
<proteinExistence type="predicted"/>
<keyword evidence="2" id="KW-1185">Reference proteome</keyword>
<gene>
    <name evidence="1" type="ORF">AYM40_29090</name>
</gene>
<dbReference type="Proteomes" id="UP000076852">
    <property type="component" value="Chromosome 2"/>
</dbReference>
<dbReference type="KEGG" id="buz:AYM40_29090"/>
<dbReference type="SUPFAM" id="SSF51182">
    <property type="entry name" value="RmlC-like cupins"/>
    <property type="match status" value="1"/>
</dbReference>
<organism evidence="1 2">
    <name type="scientific">Paraburkholderia phytofirmans OLGA172</name>
    <dbReference type="NCBI Taxonomy" id="1417228"/>
    <lineage>
        <taxon>Bacteria</taxon>
        <taxon>Pseudomonadati</taxon>
        <taxon>Pseudomonadota</taxon>
        <taxon>Betaproteobacteria</taxon>
        <taxon>Burkholderiales</taxon>
        <taxon>Burkholderiaceae</taxon>
        <taxon>Paraburkholderia</taxon>
    </lineage>
</organism>
<dbReference type="AlphaFoldDB" id="A0A160FT29"/>
<evidence type="ECO:0000313" key="2">
    <source>
        <dbReference type="Proteomes" id="UP000076852"/>
    </source>
</evidence>
<dbReference type="InterPro" id="IPR011051">
    <property type="entry name" value="RmlC_Cupin_sf"/>
</dbReference>
<reference evidence="1 2" key="1">
    <citation type="journal article" date="2016" name="Gene">
        <title>PacBio SMRT assembly of a complex multi-replicon genome reveals chlorocatechol degradative operon in a region of genome plasticity.</title>
        <authorList>
            <person name="Ricker N."/>
            <person name="Shen S.Y."/>
            <person name="Goordial J."/>
            <person name="Jin S."/>
            <person name="Fulthorpe R.R."/>
        </authorList>
    </citation>
    <scope>NUCLEOTIDE SEQUENCE [LARGE SCALE GENOMIC DNA]</scope>
    <source>
        <strain evidence="1 2">OLGA172</strain>
    </source>
</reference>
<keyword evidence="1" id="KW-0223">Dioxygenase</keyword>